<feature type="transmembrane region" description="Helical" evidence="2">
    <location>
        <begin position="487"/>
        <end position="507"/>
    </location>
</feature>
<keyword evidence="3" id="KW-0732">Signal</keyword>
<feature type="transmembrane region" description="Helical" evidence="2">
    <location>
        <begin position="625"/>
        <end position="644"/>
    </location>
</feature>
<dbReference type="RefSeq" id="XP_035784003.1">
    <property type="nucleotide sequence ID" value="XM_035928110.1"/>
</dbReference>
<feature type="region of interest" description="Disordered" evidence="1">
    <location>
        <begin position="67"/>
        <end position="95"/>
    </location>
</feature>
<feature type="signal peptide" evidence="3">
    <location>
        <begin position="1"/>
        <end position="22"/>
    </location>
</feature>
<feature type="transmembrane region" description="Helical" evidence="2">
    <location>
        <begin position="656"/>
        <end position="675"/>
    </location>
</feature>
<dbReference type="KEGG" id="aali:118462183"/>
<feature type="transmembrane region" description="Helical" evidence="2">
    <location>
        <begin position="344"/>
        <end position="363"/>
    </location>
</feature>
<dbReference type="Pfam" id="PF20146">
    <property type="entry name" value="NRF"/>
    <property type="match status" value="1"/>
</dbReference>
<feature type="region of interest" description="Disordered" evidence="1">
    <location>
        <begin position="118"/>
        <end position="139"/>
    </location>
</feature>
<keyword evidence="2" id="KW-1133">Transmembrane helix</keyword>
<dbReference type="PANTHER" id="PTHR11161:SF4">
    <property type="entry name" value="DROP DEAD"/>
    <property type="match status" value="1"/>
</dbReference>
<evidence type="ECO:0000256" key="1">
    <source>
        <dbReference type="SAM" id="MobiDB-lite"/>
    </source>
</evidence>
<accession>A0A182F9X6</accession>
<dbReference type="OrthoDB" id="4794873at2759"/>
<feature type="transmembrane region" description="Helical" evidence="2">
    <location>
        <begin position="406"/>
        <end position="427"/>
    </location>
</feature>
<reference evidence="5 6" key="1">
    <citation type="journal article" date="2017" name="G3 (Bethesda)">
        <title>The Physical Genome Mapping of Anopheles albimanus Corrected Scaffold Misassemblies and Identified Interarm Rearrangements in Genus Anopheles.</title>
        <authorList>
            <person name="Artemov G.N."/>
            <person name="Peery A.N."/>
            <person name="Jiang X."/>
            <person name="Tu Z."/>
            <person name="Stegniy V.N."/>
            <person name="Sharakhova M.V."/>
            <person name="Sharakhov I.V."/>
        </authorList>
    </citation>
    <scope>NUCLEOTIDE SEQUENCE [LARGE SCALE GENOMIC DNA]</scope>
    <source>
        <strain evidence="5 6">ALBI9_A</strain>
    </source>
</reference>
<dbReference type="InterPro" id="IPR052728">
    <property type="entry name" value="O2_lipid_transport_reg"/>
</dbReference>
<evidence type="ECO:0000313" key="6">
    <source>
        <dbReference type="Proteomes" id="UP000069272"/>
    </source>
</evidence>
<feature type="transmembrane region" description="Helical" evidence="2">
    <location>
        <begin position="732"/>
        <end position="750"/>
    </location>
</feature>
<feature type="transmembrane region" description="Helical" evidence="2">
    <location>
        <begin position="577"/>
        <end position="593"/>
    </location>
</feature>
<dbReference type="EnsemblMetazoa" id="AALB003304-RA">
    <property type="protein sequence ID" value="AALB003304-PA"/>
    <property type="gene ID" value="AALB003304"/>
</dbReference>
<dbReference type="VEuPathDB" id="VectorBase:AALB20_032065"/>
<proteinExistence type="predicted"/>
<sequence length="820" mass="92935">MARTARVAVTVAIVWMSTVTTATFSNVCQTDEYAREQLSSLLSSIYPTESRPDEPIRRLGTVLASDWSSSSRNTSSNSTLAARSVNGSDVEGGTDTPMVQLAELDAYLLELDIRDDPLQQQQQQQQQQEHHPHTTPYGSAEAGFIASLNAKVFSRSAPFNPAYSDRVSAECKRQSSHFLRSYRSSQLWALRMHDASAKLSHGILNGNINQYGDFDQCVRLQQQQQNGDSDGGPGIAGRYCMAEVQPTVKPNTVMLQYLFDLVQAHGMLKSNLHDPGHRVPRFSTVHWALCVPAGCTAADVQASLADFLTEYIAGTGIETEVKVNPALCQTRHQLWHDYFTDRTVLVWVGFALYGLLVVAATIYDYRVPPTGKAEWLTAFSLIKNTRSIVCLKEERNDIACVHGIRFLNAMLLLIAHKSMALFFNPYVNRTEMSEILGQPWTVIGRAAAIFTDPFIMFSGFLTTFSFIERLQRGQRVRLHQEYIGRLLRIMPPLGALILFCTFVLPFLGTGPLWNLVVTNHGTICKQYWWRNMLFIHNYFGFQNMCLTHTHHVGIDTELFLIAPLFIYLVWRWPRPGIAALGAIASLTTVHRFYTTYHLRLANYVYFGTSVKQLFDTADHMYTLPYYRVTVYLMGVILGYVCSKYKTIKLTVSQIKIGWYLSSLSIAVAFFGPAPMGSIHYVYDPMHAASYAAFSPIAWCLFFAWTVFTAHLGYRNKVIDFFSWRGFRVTTRISYAVYLTQFPIFFYNVGRTRAPQYFEFLPAVIFNSNEYLVVFLASFLLTVLFETPFINVKKLLFPSKSRTRLQDETTRPLTAGACTDR</sequence>
<dbReference type="AlphaFoldDB" id="A0A182F9X6"/>
<organism evidence="5 6">
    <name type="scientific">Anopheles albimanus</name>
    <name type="common">New world malaria mosquito</name>
    <dbReference type="NCBI Taxonomy" id="7167"/>
    <lineage>
        <taxon>Eukaryota</taxon>
        <taxon>Metazoa</taxon>
        <taxon>Ecdysozoa</taxon>
        <taxon>Arthropoda</taxon>
        <taxon>Hexapoda</taxon>
        <taxon>Insecta</taxon>
        <taxon>Pterygota</taxon>
        <taxon>Neoptera</taxon>
        <taxon>Endopterygota</taxon>
        <taxon>Diptera</taxon>
        <taxon>Nematocera</taxon>
        <taxon>Culicoidea</taxon>
        <taxon>Culicidae</taxon>
        <taxon>Anophelinae</taxon>
        <taxon>Anopheles</taxon>
    </lineage>
</organism>
<keyword evidence="6" id="KW-1185">Reference proteome</keyword>
<feature type="transmembrane region" description="Helical" evidence="2">
    <location>
        <begin position="447"/>
        <end position="467"/>
    </location>
</feature>
<feature type="compositionally biased region" description="Low complexity" evidence="1">
    <location>
        <begin position="68"/>
        <end position="79"/>
    </location>
</feature>
<reference evidence="5" key="2">
    <citation type="submission" date="2022-08" db="UniProtKB">
        <authorList>
            <consortium name="EnsemblMetazoa"/>
        </authorList>
    </citation>
    <scope>IDENTIFICATION</scope>
    <source>
        <strain evidence="5">STECLA/ALBI9_A</strain>
    </source>
</reference>
<dbReference type="Proteomes" id="UP000069272">
    <property type="component" value="Chromosome X"/>
</dbReference>
<evidence type="ECO:0000259" key="4">
    <source>
        <dbReference type="SMART" id="SM00703"/>
    </source>
</evidence>
<dbReference type="PANTHER" id="PTHR11161">
    <property type="entry name" value="O-ACYLTRANSFERASE"/>
    <property type="match status" value="1"/>
</dbReference>
<keyword evidence="2" id="KW-0812">Transmembrane</keyword>
<dbReference type="GO" id="GO:0016747">
    <property type="term" value="F:acyltransferase activity, transferring groups other than amino-acyl groups"/>
    <property type="evidence" value="ECO:0007669"/>
    <property type="project" value="InterPro"/>
</dbReference>
<protein>
    <recommendedName>
        <fullName evidence="4">Nose resistant-to-fluoxetine protein N-terminal domain-containing protein</fullName>
    </recommendedName>
</protein>
<keyword evidence="2" id="KW-0472">Membrane</keyword>
<feature type="transmembrane region" description="Helical" evidence="2">
    <location>
        <begin position="687"/>
        <end position="711"/>
    </location>
</feature>
<dbReference type="VEuPathDB" id="VectorBase:AALB003304"/>
<feature type="domain" description="Nose resistant-to-fluoxetine protein N-terminal" evidence="4">
    <location>
        <begin position="168"/>
        <end position="323"/>
    </location>
</feature>
<dbReference type="SMART" id="SM00703">
    <property type="entry name" value="NRF"/>
    <property type="match status" value="1"/>
</dbReference>
<evidence type="ECO:0000256" key="2">
    <source>
        <dbReference type="SAM" id="Phobius"/>
    </source>
</evidence>
<feature type="transmembrane region" description="Helical" evidence="2">
    <location>
        <begin position="770"/>
        <end position="791"/>
    </location>
</feature>
<name>A0A182F9X6_ANOAL</name>
<evidence type="ECO:0000256" key="3">
    <source>
        <dbReference type="SAM" id="SignalP"/>
    </source>
</evidence>
<dbReference type="InterPro" id="IPR006621">
    <property type="entry name" value="Nose-resist-to-fluoxetine_N"/>
</dbReference>
<dbReference type="Pfam" id="PF01757">
    <property type="entry name" value="Acyl_transf_3"/>
    <property type="match status" value="1"/>
</dbReference>
<dbReference type="InterPro" id="IPR002656">
    <property type="entry name" value="Acyl_transf_3_dom"/>
</dbReference>
<dbReference type="GeneID" id="118462183"/>
<feature type="chain" id="PRO_5043343710" description="Nose resistant-to-fluoxetine protein N-terminal domain-containing protein" evidence="3">
    <location>
        <begin position="23"/>
        <end position="820"/>
    </location>
</feature>
<evidence type="ECO:0000313" key="5">
    <source>
        <dbReference type="EnsemblMetazoa" id="AALB003304-PA"/>
    </source>
</evidence>
<feature type="transmembrane region" description="Helical" evidence="2">
    <location>
        <begin position="552"/>
        <end position="570"/>
    </location>
</feature>